<evidence type="ECO:0000313" key="1">
    <source>
        <dbReference type="EMBL" id="ARF11653.1"/>
    </source>
</evidence>
<sequence length="74" mass="8736">MSNSELKNLYSPTIVFDEVIPLKQMHDTFNYNLVNDIYFYKDNKKNLVQETEPNNDFVNTHINSCYPVLCKTTQ</sequence>
<reference evidence="1" key="1">
    <citation type="journal article" date="2017" name="Science">
        <title>Giant viruses with an expanded complement of translation system components.</title>
        <authorList>
            <person name="Schulz F."/>
            <person name="Yutin N."/>
            <person name="Ivanova N.N."/>
            <person name="Ortega D.R."/>
            <person name="Lee T.K."/>
            <person name="Vierheilig J."/>
            <person name="Daims H."/>
            <person name="Horn M."/>
            <person name="Wagner M."/>
            <person name="Jensen G.J."/>
            <person name="Kyrpides N.C."/>
            <person name="Koonin E.V."/>
            <person name="Woyke T."/>
        </authorList>
    </citation>
    <scope>NUCLEOTIDE SEQUENCE</scope>
    <source>
        <strain evidence="1">KNV1</strain>
    </source>
</reference>
<name>A0A1V0SIV9_9VIRU</name>
<organism evidence="1">
    <name type="scientific">Klosneuvirus KNV1</name>
    <dbReference type="NCBI Taxonomy" id="1977640"/>
    <lineage>
        <taxon>Viruses</taxon>
        <taxon>Varidnaviria</taxon>
        <taxon>Bamfordvirae</taxon>
        <taxon>Nucleocytoviricota</taxon>
        <taxon>Megaviricetes</taxon>
        <taxon>Imitervirales</taxon>
        <taxon>Mimiviridae</taxon>
        <taxon>Klosneuvirinae</taxon>
        <taxon>Klosneuvirus</taxon>
    </lineage>
</organism>
<gene>
    <name evidence="1" type="ORF">Klosneuvirus_2_89</name>
</gene>
<accession>A0A1V0SIV9</accession>
<protein>
    <submittedName>
        <fullName evidence="1">Uncharacterized protein</fullName>
    </submittedName>
</protein>
<dbReference type="EMBL" id="KY684109">
    <property type="protein sequence ID" value="ARF11653.1"/>
    <property type="molecule type" value="Genomic_DNA"/>
</dbReference>
<proteinExistence type="predicted"/>